<feature type="coiled-coil region" evidence="1">
    <location>
        <begin position="343"/>
        <end position="370"/>
    </location>
</feature>
<gene>
    <name evidence="3" type="ORF">SteCoe_26066</name>
</gene>
<feature type="coiled-coil region" evidence="1">
    <location>
        <begin position="55"/>
        <end position="82"/>
    </location>
</feature>
<accession>A0A1R2BDT5</accession>
<dbReference type="EMBL" id="MPUH01000721">
    <property type="protein sequence ID" value="OMJ74924.1"/>
    <property type="molecule type" value="Genomic_DNA"/>
</dbReference>
<sequence length="426" mass="49656">MSFLSRLKSKIEEQREELHELGQGSRTSVVDYRKNSRPQTGVPSAKRKKQNAINTIDLENSIHELQAELEKEQSKNNELKSSILARQERYVKREQEYRATVSEYERKLIEGAATKETKLNFSASKDLEKINHYHEQIIGRIGVVQQKTMVLLKEQEMDIVKEFNMKLGEKCKELEEEKKKDSEKGEITQKESKLLEELEANKSQIDVIDTKNKYLTQRNNELKIQLKSHDKDQNILEEQISSLRITNERLKKSLEFCRASYSIPQSIPRGKSVRVRSAISRTSEKESPNQYQSVISKLKRMIELEQKNTRAARTAYARELEGKKELENMLRMCVDDVKSHINKKRSEQRIHNSEKSIEDLEKVIEILLSQERVLTLLYDKTFPPRSVMKEPFFNGCDSRGLLNDEDDYFEIVDDIDGSPEISNTDI</sequence>
<organism evidence="3 4">
    <name type="scientific">Stentor coeruleus</name>
    <dbReference type="NCBI Taxonomy" id="5963"/>
    <lineage>
        <taxon>Eukaryota</taxon>
        <taxon>Sar</taxon>
        <taxon>Alveolata</taxon>
        <taxon>Ciliophora</taxon>
        <taxon>Postciliodesmatophora</taxon>
        <taxon>Heterotrichea</taxon>
        <taxon>Heterotrichida</taxon>
        <taxon>Stentoridae</taxon>
        <taxon>Stentor</taxon>
    </lineage>
</organism>
<feature type="region of interest" description="Disordered" evidence="2">
    <location>
        <begin position="17"/>
        <end position="49"/>
    </location>
</feature>
<dbReference type="Proteomes" id="UP000187209">
    <property type="component" value="Unassembled WGS sequence"/>
</dbReference>
<evidence type="ECO:0000313" key="3">
    <source>
        <dbReference type="EMBL" id="OMJ74924.1"/>
    </source>
</evidence>
<feature type="coiled-coil region" evidence="1">
    <location>
        <begin position="164"/>
        <end position="191"/>
    </location>
</feature>
<keyword evidence="1" id="KW-0175">Coiled coil</keyword>
<dbReference type="PANTHER" id="PTHR40515">
    <property type="entry name" value="CILIA- AND FLAGELLA-ASSOCIATED PROTEIN 157"/>
    <property type="match status" value="1"/>
</dbReference>
<feature type="coiled-coil region" evidence="1">
    <location>
        <begin position="219"/>
        <end position="253"/>
    </location>
</feature>
<protein>
    <submittedName>
        <fullName evidence="3">Uncharacterized protein</fullName>
    </submittedName>
</protein>
<keyword evidence="4" id="KW-1185">Reference proteome</keyword>
<dbReference type="OrthoDB" id="193329at2759"/>
<evidence type="ECO:0000256" key="1">
    <source>
        <dbReference type="SAM" id="Coils"/>
    </source>
</evidence>
<name>A0A1R2BDT5_9CILI</name>
<reference evidence="3 4" key="1">
    <citation type="submission" date="2016-11" db="EMBL/GenBank/DDBJ databases">
        <title>The macronuclear genome of Stentor coeruleus: a giant cell with tiny introns.</title>
        <authorList>
            <person name="Slabodnick M."/>
            <person name="Ruby J.G."/>
            <person name="Reiff S.B."/>
            <person name="Swart E.C."/>
            <person name="Gosai S."/>
            <person name="Prabakaran S."/>
            <person name="Witkowska E."/>
            <person name="Larue G.E."/>
            <person name="Fisher S."/>
            <person name="Freeman R.M."/>
            <person name="Gunawardena J."/>
            <person name="Chu W."/>
            <person name="Stover N.A."/>
            <person name="Gregory B.D."/>
            <person name="Nowacki M."/>
            <person name="Derisi J."/>
            <person name="Roy S.W."/>
            <person name="Marshall W.F."/>
            <person name="Sood P."/>
        </authorList>
    </citation>
    <scope>NUCLEOTIDE SEQUENCE [LARGE SCALE GENOMIC DNA]</scope>
    <source>
        <strain evidence="3">WM001</strain>
    </source>
</reference>
<evidence type="ECO:0000256" key="2">
    <source>
        <dbReference type="SAM" id="MobiDB-lite"/>
    </source>
</evidence>
<evidence type="ECO:0000313" key="4">
    <source>
        <dbReference type="Proteomes" id="UP000187209"/>
    </source>
</evidence>
<dbReference type="AlphaFoldDB" id="A0A1R2BDT5"/>
<comment type="caution">
    <text evidence="3">The sequence shown here is derived from an EMBL/GenBank/DDBJ whole genome shotgun (WGS) entry which is preliminary data.</text>
</comment>
<dbReference type="PANTHER" id="PTHR40515:SF1">
    <property type="entry name" value="CILIA- AND FLAGELLA-ASSOCIATED PROTEIN 157"/>
    <property type="match status" value="1"/>
</dbReference>
<proteinExistence type="predicted"/>